<feature type="transmembrane region" description="Helical" evidence="2">
    <location>
        <begin position="45"/>
        <end position="72"/>
    </location>
</feature>
<keyword evidence="4" id="KW-1185">Reference proteome</keyword>
<dbReference type="InterPro" id="IPR021273">
    <property type="entry name" value="DUF2852"/>
</dbReference>
<organism evidence="3 4">
    <name type="scientific">Roseicella aquatilis</name>
    <dbReference type="NCBI Taxonomy" id="2527868"/>
    <lineage>
        <taxon>Bacteria</taxon>
        <taxon>Pseudomonadati</taxon>
        <taxon>Pseudomonadota</taxon>
        <taxon>Alphaproteobacteria</taxon>
        <taxon>Acetobacterales</taxon>
        <taxon>Roseomonadaceae</taxon>
        <taxon>Roseicella</taxon>
    </lineage>
</organism>
<dbReference type="Proteomes" id="UP000295023">
    <property type="component" value="Unassembled WGS sequence"/>
</dbReference>
<sequence>MSGTAQPGAASPGACFPAGRGPAGWNPGAGGFDPWALAWSVPKPLLIAAVILGFAAFWPIGLALLFFALGSGRLGGRWARRRHMQQGGGDGCGWKGWRREEAPGSGNRAFDEYRQDTLRRLEEEQREFAAFLERLRVAKDKAEFDQFMAERRQRPAAPPAEEAAPRG</sequence>
<evidence type="ECO:0000256" key="2">
    <source>
        <dbReference type="SAM" id="Phobius"/>
    </source>
</evidence>
<dbReference type="AlphaFoldDB" id="A0A4R4DT88"/>
<comment type="caution">
    <text evidence="3">The sequence shown here is derived from an EMBL/GenBank/DDBJ whole genome shotgun (WGS) entry which is preliminary data.</text>
</comment>
<proteinExistence type="predicted"/>
<dbReference type="Pfam" id="PF11014">
    <property type="entry name" value="DUF2852"/>
    <property type="match status" value="1"/>
</dbReference>
<evidence type="ECO:0000313" key="4">
    <source>
        <dbReference type="Proteomes" id="UP000295023"/>
    </source>
</evidence>
<protein>
    <submittedName>
        <fullName evidence="3">DUF2852 domain-containing protein</fullName>
    </submittedName>
</protein>
<dbReference type="EMBL" id="SKBM01000002">
    <property type="protein sequence ID" value="TCZ66039.1"/>
    <property type="molecule type" value="Genomic_DNA"/>
</dbReference>
<feature type="region of interest" description="Disordered" evidence="1">
    <location>
        <begin position="89"/>
        <end position="109"/>
    </location>
</feature>
<dbReference type="RefSeq" id="WP_132284338.1">
    <property type="nucleotide sequence ID" value="NZ_SKBM01000002.1"/>
</dbReference>
<keyword evidence="2" id="KW-0812">Transmembrane</keyword>
<evidence type="ECO:0000313" key="3">
    <source>
        <dbReference type="EMBL" id="TCZ66039.1"/>
    </source>
</evidence>
<keyword evidence="2" id="KW-0472">Membrane</keyword>
<dbReference type="OrthoDB" id="9806878at2"/>
<reference evidence="3 4" key="1">
    <citation type="submission" date="2019-03" db="EMBL/GenBank/DDBJ databases">
        <title>Paracraurococcus aquatilis NE82 genome sequence.</title>
        <authorList>
            <person name="Zhao Y."/>
            <person name="Du Z."/>
        </authorList>
    </citation>
    <scope>NUCLEOTIDE SEQUENCE [LARGE SCALE GENOMIC DNA]</scope>
    <source>
        <strain evidence="3 4">NE82</strain>
    </source>
</reference>
<keyword evidence="2" id="KW-1133">Transmembrane helix</keyword>
<accession>A0A4R4DT88</accession>
<name>A0A4R4DT88_9PROT</name>
<gene>
    <name evidence="3" type="ORF">EXY23_02850</name>
</gene>
<feature type="region of interest" description="Disordered" evidence="1">
    <location>
        <begin position="148"/>
        <end position="167"/>
    </location>
</feature>
<evidence type="ECO:0000256" key="1">
    <source>
        <dbReference type="SAM" id="MobiDB-lite"/>
    </source>
</evidence>